<dbReference type="InterPro" id="IPR037108">
    <property type="entry name" value="TM1727-like_C_sf"/>
</dbReference>
<dbReference type="InterPro" id="IPR036291">
    <property type="entry name" value="NAD(P)-bd_dom_sf"/>
</dbReference>
<dbReference type="Gene3D" id="1.10.1040.20">
    <property type="entry name" value="ProC-like, C-terminal domain"/>
    <property type="match status" value="1"/>
</dbReference>
<dbReference type="Gene3D" id="3.40.50.720">
    <property type="entry name" value="NAD(P)-binding Rossmann-like Domain"/>
    <property type="match status" value="1"/>
</dbReference>
<dbReference type="RefSeq" id="WP_002349114.1">
    <property type="nucleotide sequence ID" value="NZ_AP019409.1"/>
</dbReference>
<organism evidence="1 2">
    <name type="scientific">Enterococcus faecium</name>
    <name type="common">Streptococcus faecium</name>
    <dbReference type="NCBI Taxonomy" id="1352"/>
    <lineage>
        <taxon>Bacteria</taxon>
        <taxon>Bacillati</taxon>
        <taxon>Bacillota</taxon>
        <taxon>Bacilli</taxon>
        <taxon>Lactobacillales</taxon>
        <taxon>Enterococcaceae</taxon>
        <taxon>Enterococcus</taxon>
    </lineage>
</organism>
<sequence>MEVIIMNVGFIGAGKVGCSFGKYFQEHKIQVTGFYSKSEDSSLAASNFTSSKQYLNLRELVDENDTIFITTPDGQIQEVWQEIKNYQIKNKLICHCSGAISSDIFSNIQDYGAYGYSVHPMFSISDKYNSYKKLKKSFITIEGDEKYAKFLCDFFKKLGNSTVIVSKENKSLYHAASVVSSNLVLGLINTSVTYLIQCGFTEKMAIEALYPLIEFNIRNIKEKGIIESLTGPVERCDISTIKGHCEVLSDEDRALYMLLSKNVLEIAMLKNINRDYSELEKYLGES</sequence>
<dbReference type="SUPFAM" id="SSF48179">
    <property type="entry name" value="6-phosphogluconate dehydrogenase C-terminal domain-like"/>
    <property type="match status" value="1"/>
</dbReference>
<dbReference type="Pfam" id="PF10728">
    <property type="entry name" value="DUF2520"/>
    <property type="match status" value="1"/>
</dbReference>
<dbReference type="AlphaFoldDB" id="A0A1S8IR47"/>
<dbReference type="Proteomes" id="UP000191171">
    <property type="component" value="Unassembled WGS sequence"/>
</dbReference>
<accession>A0A1S8IR47</accession>
<gene>
    <name evidence="1" type="ORF">B1P95_14615</name>
</gene>
<dbReference type="Pfam" id="PF10727">
    <property type="entry name" value="Rossmann-like"/>
    <property type="match status" value="1"/>
</dbReference>
<dbReference type="PANTHER" id="PTHR40459:SF1">
    <property type="entry name" value="CONSERVED HYPOTHETICAL ALANINE AND LEUCINE RICH PROTEIN"/>
    <property type="match status" value="1"/>
</dbReference>
<dbReference type="PANTHER" id="PTHR40459">
    <property type="entry name" value="CONSERVED HYPOTHETICAL ALANINE AND LEUCINE RICH PROTEIN"/>
    <property type="match status" value="1"/>
</dbReference>
<dbReference type="SUPFAM" id="SSF51735">
    <property type="entry name" value="NAD(P)-binding Rossmann-fold domains"/>
    <property type="match status" value="1"/>
</dbReference>
<dbReference type="InterPro" id="IPR008927">
    <property type="entry name" value="6-PGluconate_DH-like_C_sf"/>
</dbReference>
<dbReference type="EMBL" id="MVGJ01000160">
    <property type="protein sequence ID" value="OOL79799.1"/>
    <property type="molecule type" value="Genomic_DNA"/>
</dbReference>
<protein>
    <submittedName>
        <fullName evidence="1">Uncharacterized protein</fullName>
    </submittedName>
</protein>
<name>A0A1S8IR47_ENTFC</name>
<evidence type="ECO:0000313" key="1">
    <source>
        <dbReference type="EMBL" id="OOL79799.1"/>
    </source>
</evidence>
<dbReference type="InterPro" id="IPR018931">
    <property type="entry name" value="DUF2520"/>
</dbReference>
<evidence type="ECO:0000313" key="2">
    <source>
        <dbReference type="Proteomes" id="UP000191171"/>
    </source>
</evidence>
<proteinExistence type="predicted"/>
<comment type="caution">
    <text evidence="1">The sequence shown here is derived from an EMBL/GenBank/DDBJ whole genome shotgun (WGS) entry which is preliminary data.</text>
</comment>
<reference evidence="1 2" key="1">
    <citation type="submission" date="2017-02" db="EMBL/GenBank/DDBJ databases">
        <title>Clonality and virulence of isolates of VRE in Hematopoietic Stem Cell Transplanted (HSCT) patients.</title>
        <authorList>
            <person name="Marchi A.P."/>
            <person name="Martins R.C."/>
            <person name="Marie S.K."/>
            <person name="Levin A.S."/>
            <person name="Costa S.F."/>
        </authorList>
    </citation>
    <scope>NUCLEOTIDE SEQUENCE [LARGE SCALE GENOMIC DNA]</scope>
    <source>
        <strain evidence="1 2">LIM1759</strain>
    </source>
</reference>
<dbReference type="InterPro" id="IPR019665">
    <property type="entry name" value="OxRdtase/DH_put_Rossmann_dom"/>
</dbReference>